<organism evidence="3 4">
    <name type="scientific">Cuscuta campestris</name>
    <dbReference type="NCBI Taxonomy" id="132261"/>
    <lineage>
        <taxon>Eukaryota</taxon>
        <taxon>Viridiplantae</taxon>
        <taxon>Streptophyta</taxon>
        <taxon>Embryophyta</taxon>
        <taxon>Tracheophyta</taxon>
        <taxon>Spermatophyta</taxon>
        <taxon>Magnoliopsida</taxon>
        <taxon>eudicotyledons</taxon>
        <taxon>Gunneridae</taxon>
        <taxon>Pentapetalae</taxon>
        <taxon>asterids</taxon>
        <taxon>lamiids</taxon>
        <taxon>Solanales</taxon>
        <taxon>Convolvulaceae</taxon>
        <taxon>Cuscuteae</taxon>
        <taxon>Cuscuta</taxon>
        <taxon>Cuscuta subgen. Grammica</taxon>
        <taxon>Cuscuta sect. Cleistogrammica</taxon>
    </lineage>
</organism>
<gene>
    <name evidence="3" type="ORF">CCAM_LOCUS24773</name>
</gene>
<dbReference type="InterPro" id="IPR001810">
    <property type="entry name" value="F-box_dom"/>
</dbReference>
<dbReference type="Gene3D" id="3.80.10.10">
    <property type="entry name" value="Ribonuclease Inhibitor"/>
    <property type="match status" value="3"/>
</dbReference>
<dbReference type="InterPro" id="IPR032675">
    <property type="entry name" value="LRR_dom_sf"/>
</dbReference>
<dbReference type="InterPro" id="IPR006553">
    <property type="entry name" value="Leu-rich_rpt_Cys-con_subtyp"/>
</dbReference>
<dbReference type="EMBL" id="OOIL02002491">
    <property type="protein sequence ID" value="VFQ82997.1"/>
    <property type="molecule type" value="Genomic_DNA"/>
</dbReference>
<feature type="domain" description="F-box" evidence="1">
    <location>
        <begin position="15"/>
        <end position="50"/>
    </location>
</feature>
<sequence>MVNSPGSDREHGIRLDHLPSALLATVMTKLDIPSIRSLACTCKALYSCASHIASFLPFFHLLDIAPSADMLRPLLPPNHCLRSIKLDCTRLDDSSLDFILPPTLQELCLHNCFDFSGKLLSQLGRGCADLRFLYLSSVADKKGRSIDVSDLEVLLRGCTQLESMVLMFDVSTFLHHTSARVWSLAPASLSSLQVGYISSVMVTELLSPPMVPQQSLNRIQPPVLPGIQKLCLSVDYITDTMINTISKNLNTLTYLELQDSPIMEPRVAFDLTNAGLQQINPHGNLKHLSLIRRHDIIPAYFKRVNDLGILLMADRCSSMESICLGGFCQVTDTGFKTLLHSCANLFNFRVSHGPLLTDLVFHDIGATSLTLTHVSLRWCNLLTNCVAGLLASNTNLSVLDLRECRNLGDEALRAFSLLPKLKVLLIDGCDISDAGISHLSKGVVSSLVSLSVRGCKRLTDKCIYYLFEGSSNQELKELDLSNIPNLSDAGILSLVKSRVPIFELRMRHCPLIGDNSVIMLASMKFDNEDGGWQGSRLRLLDLYKCGNITQLSFLWFKKPYFPRLRWLGVSGGGNRYMVDALVRNRPYLHVAWLGEELGIINQCGTSDDQYMQDYDEVDELEQMLDDESDEEMEVGAG</sequence>
<feature type="domain" description="F-box/LRR-repeat protein 15-like leucin rich repeat" evidence="2">
    <location>
        <begin position="61"/>
        <end position="599"/>
    </location>
</feature>
<dbReference type="InterPro" id="IPR036047">
    <property type="entry name" value="F-box-like_dom_sf"/>
</dbReference>
<name>A0A484M341_9ASTE</name>
<accession>A0A484M341</accession>
<dbReference type="SMART" id="SM00367">
    <property type="entry name" value="LRR_CC"/>
    <property type="match status" value="8"/>
</dbReference>
<evidence type="ECO:0000259" key="1">
    <source>
        <dbReference type="Pfam" id="PF00646"/>
    </source>
</evidence>
<dbReference type="PANTHER" id="PTHR13318:SF86">
    <property type="entry name" value="F-BOX_LRR-REPEAT PROTEIN 10"/>
    <property type="match status" value="1"/>
</dbReference>
<reference evidence="3 4" key="1">
    <citation type="submission" date="2018-04" db="EMBL/GenBank/DDBJ databases">
        <authorList>
            <person name="Vogel A."/>
        </authorList>
    </citation>
    <scope>NUCLEOTIDE SEQUENCE [LARGE SCALE GENOMIC DNA]</scope>
</reference>
<evidence type="ECO:0000313" key="3">
    <source>
        <dbReference type="EMBL" id="VFQ82997.1"/>
    </source>
</evidence>
<dbReference type="OrthoDB" id="2585512at2759"/>
<keyword evidence="4" id="KW-1185">Reference proteome</keyword>
<dbReference type="PANTHER" id="PTHR13318">
    <property type="entry name" value="PARTNER OF PAIRED, ISOFORM B-RELATED"/>
    <property type="match status" value="1"/>
</dbReference>
<evidence type="ECO:0000313" key="4">
    <source>
        <dbReference type="Proteomes" id="UP000595140"/>
    </source>
</evidence>
<dbReference type="Pfam" id="PF00646">
    <property type="entry name" value="F-box"/>
    <property type="match status" value="1"/>
</dbReference>
<dbReference type="InterPro" id="IPR057207">
    <property type="entry name" value="FBXL15_LRR"/>
</dbReference>
<dbReference type="GO" id="GO:0019005">
    <property type="term" value="C:SCF ubiquitin ligase complex"/>
    <property type="evidence" value="ECO:0007669"/>
    <property type="project" value="TreeGrafter"/>
</dbReference>
<dbReference type="FunFam" id="3.80.10.10:FF:000494">
    <property type="entry name" value="F-box/LRR-repeat protein 10 isoform A"/>
    <property type="match status" value="1"/>
</dbReference>
<evidence type="ECO:0000259" key="2">
    <source>
        <dbReference type="Pfam" id="PF25372"/>
    </source>
</evidence>
<dbReference type="SUPFAM" id="SSF81383">
    <property type="entry name" value="F-box domain"/>
    <property type="match status" value="1"/>
</dbReference>
<dbReference type="Proteomes" id="UP000595140">
    <property type="component" value="Unassembled WGS sequence"/>
</dbReference>
<dbReference type="GO" id="GO:0031146">
    <property type="term" value="P:SCF-dependent proteasomal ubiquitin-dependent protein catabolic process"/>
    <property type="evidence" value="ECO:0007669"/>
    <property type="project" value="TreeGrafter"/>
</dbReference>
<protein>
    <submittedName>
        <fullName evidence="3">Uncharacterized protein</fullName>
    </submittedName>
</protein>
<dbReference type="AlphaFoldDB" id="A0A484M341"/>
<proteinExistence type="predicted"/>
<dbReference type="Pfam" id="PF25372">
    <property type="entry name" value="DUF7885"/>
    <property type="match status" value="1"/>
</dbReference>
<dbReference type="SUPFAM" id="SSF52047">
    <property type="entry name" value="RNI-like"/>
    <property type="match status" value="2"/>
</dbReference>